<dbReference type="Gene3D" id="2.130.10.120">
    <property type="entry name" value="Prolyl oligopeptidase, N-terminal domain"/>
    <property type="match status" value="1"/>
</dbReference>
<dbReference type="InterPro" id="IPR023302">
    <property type="entry name" value="Pept_S9A_N"/>
</dbReference>
<dbReference type="PANTHER" id="PTHR11757:SF19">
    <property type="entry name" value="PROLYL ENDOPEPTIDASE-LIKE"/>
    <property type="match status" value="1"/>
</dbReference>
<evidence type="ECO:0000259" key="5">
    <source>
        <dbReference type="Pfam" id="PF00326"/>
    </source>
</evidence>
<dbReference type="PANTHER" id="PTHR11757">
    <property type="entry name" value="PROTEASE FAMILY S9A OLIGOPEPTIDASE"/>
    <property type="match status" value="1"/>
</dbReference>
<reference evidence="7" key="1">
    <citation type="submission" date="2020-05" db="EMBL/GenBank/DDBJ databases">
        <authorList>
            <person name="Chiriac C."/>
            <person name="Salcher M."/>
            <person name="Ghai R."/>
            <person name="Kavagutti S V."/>
        </authorList>
    </citation>
    <scope>NUCLEOTIDE SEQUENCE</scope>
</reference>
<dbReference type="GO" id="GO:0006508">
    <property type="term" value="P:proteolysis"/>
    <property type="evidence" value="ECO:0007669"/>
    <property type="project" value="UniProtKB-KW"/>
</dbReference>
<evidence type="ECO:0000256" key="3">
    <source>
        <dbReference type="ARBA" id="ARBA00022801"/>
    </source>
</evidence>
<sequence length="654" mass="77189">MKEPRYEMKEYNRKHFGVEWSDPFHWLLDAPLKSIVATENDYYESVARFDRDLYRELNLRHDKTKPLLRIRTKEGYYVNLLNRNRLSKMSVILPNTDKEILIDEDVIYYQFDTANRFVFYSKDAEDGSEKGRIHVRNLRLDRQRDILRNVTTTFGVDQDRNIYYGRSDSTGRVTRFCKYVWKTQREDLIFEEMDPTIDLEIAVSSCKTMLFLRRVQTFTSQIFSIDLRDGKNVMREMTPFETGVDYEMEYSNGRYYALTNLRHKNYSVMLHEPHKPGREVFHPGHSTAKIVTFNVIDDIIYVHEQSRGKSFFYMITVKGTEKPRVIKVAFPEPAFDITLMTDSIDWTQKKIYVRYSSPITPPTYYEISWAKQSMERKYASGCGYIDKTRYTMKIDYVGRNRIPVVYFYREDMLKDDNSNPLYIAGYGAYGMNTDISYKSDLIALTERGFICAYAYVRGGGDVSQDWYYEGTNLNKRNTFLDFIEVTRYLQKMYSRPDRTVAFGRSAGGFLMGAIANRAPELYNTIYMQVPFLDVLNTLMDATQPLTTIEYLEFGSPSTNEAEFKNLKEWAPYENIEKKRYPNIIIEVGRQDPRVNYRESIRYMAKMRMMRRHNGTKMLLYVDTTTGHFPNDTVEKELVKKTRSLRFIMDNVGLV</sequence>
<evidence type="ECO:0000313" key="7">
    <source>
        <dbReference type="EMBL" id="CAB4582691.1"/>
    </source>
</evidence>
<dbReference type="AlphaFoldDB" id="A0A6J6F1R8"/>
<dbReference type="Gene3D" id="3.40.50.1820">
    <property type="entry name" value="alpha/beta hydrolase"/>
    <property type="match status" value="1"/>
</dbReference>
<evidence type="ECO:0000259" key="6">
    <source>
        <dbReference type="Pfam" id="PF02897"/>
    </source>
</evidence>
<name>A0A6J6F1R8_9ZZZZ</name>
<dbReference type="SUPFAM" id="SSF53474">
    <property type="entry name" value="alpha/beta-Hydrolases"/>
    <property type="match status" value="1"/>
</dbReference>
<comment type="similarity">
    <text evidence="1">Belongs to the peptidase S9A family.</text>
</comment>
<dbReference type="InterPro" id="IPR029058">
    <property type="entry name" value="AB_hydrolase_fold"/>
</dbReference>
<evidence type="ECO:0000256" key="1">
    <source>
        <dbReference type="ARBA" id="ARBA00005228"/>
    </source>
</evidence>
<keyword evidence="3" id="KW-0378">Hydrolase</keyword>
<dbReference type="EMBL" id="CAEZTT010000137">
    <property type="protein sequence ID" value="CAB4582691.1"/>
    <property type="molecule type" value="Genomic_DNA"/>
</dbReference>
<accession>A0A6J6F1R8</accession>
<keyword evidence="2" id="KW-0645">Protease</keyword>
<feature type="domain" description="Peptidase S9 prolyl oligopeptidase catalytic" evidence="5">
    <location>
        <begin position="437"/>
        <end position="636"/>
    </location>
</feature>
<dbReference type="InterPro" id="IPR051543">
    <property type="entry name" value="Serine_Peptidase_S9A"/>
</dbReference>
<organism evidence="7">
    <name type="scientific">freshwater metagenome</name>
    <dbReference type="NCBI Taxonomy" id="449393"/>
    <lineage>
        <taxon>unclassified sequences</taxon>
        <taxon>metagenomes</taxon>
        <taxon>ecological metagenomes</taxon>
    </lineage>
</organism>
<gene>
    <name evidence="7" type="ORF">UFOPK1726_01035</name>
</gene>
<proteinExistence type="inferred from homology"/>
<protein>
    <submittedName>
        <fullName evidence="7">Unannotated protein</fullName>
    </submittedName>
</protein>
<dbReference type="InterPro" id="IPR001375">
    <property type="entry name" value="Peptidase_S9_cat"/>
</dbReference>
<dbReference type="SUPFAM" id="SSF50993">
    <property type="entry name" value="Peptidase/esterase 'gauge' domain"/>
    <property type="match status" value="1"/>
</dbReference>
<evidence type="ECO:0000256" key="4">
    <source>
        <dbReference type="ARBA" id="ARBA00022825"/>
    </source>
</evidence>
<dbReference type="Pfam" id="PF00326">
    <property type="entry name" value="Peptidase_S9"/>
    <property type="match status" value="1"/>
</dbReference>
<evidence type="ECO:0000256" key="2">
    <source>
        <dbReference type="ARBA" id="ARBA00022670"/>
    </source>
</evidence>
<keyword evidence="4" id="KW-0720">Serine protease</keyword>
<dbReference type="Pfam" id="PF02897">
    <property type="entry name" value="Peptidase_S9_N"/>
    <property type="match status" value="1"/>
</dbReference>
<dbReference type="GO" id="GO:0004252">
    <property type="term" value="F:serine-type endopeptidase activity"/>
    <property type="evidence" value="ECO:0007669"/>
    <property type="project" value="InterPro"/>
</dbReference>
<dbReference type="InterPro" id="IPR002470">
    <property type="entry name" value="Peptidase_S9A"/>
</dbReference>
<dbReference type="PRINTS" id="PR00862">
    <property type="entry name" value="PROLIGOPTASE"/>
</dbReference>
<feature type="domain" description="Peptidase S9A N-terminal" evidence="6">
    <location>
        <begin position="10"/>
        <end position="374"/>
    </location>
</feature>